<evidence type="ECO:0000256" key="2">
    <source>
        <dbReference type="ARBA" id="ARBA00022649"/>
    </source>
</evidence>
<dbReference type="InterPro" id="IPR038296">
    <property type="entry name" value="ParD_sf"/>
</dbReference>
<evidence type="ECO:0000313" key="3">
    <source>
        <dbReference type="EMBL" id="MBD2281484.1"/>
    </source>
</evidence>
<dbReference type="NCBIfam" id="TIGR02606">
    <property type="entry name" value="antidote_CC2985"/>
    <property type="match status" value="1"/>
</dbReference>
<comment type="similarity">
    <text evidence="1">Belongs to the ParD antitoxin family.</text>
</comment>
<dbReference type="InterPro" id="IPR022789">
    <property type="entry name" value="ParD"/>
</dbReference>
<name>A0ABR8C317_APHFL</name>
<dbReference type="Proteomes" id="UP000606721">
    <property type="component" value="Unassembled WGS sequence"/>
</dbReference>
<gene>
    <name evidence="3" type="ORF">H6F99_25415</name>
</gene>
<dbReference type="CDD" id="cd22231">
    <property type="entry name" value="RHH_NikR_HicB-like"/>
    <property type="match status" value="1"/>
</dbReference>
<protein>
    <submittedName>
        <fullName evidence="3">Type II toxin-antitoxin system ParD family antitoxin</fullName>
    </submittedName>
</protein>
<dbReference type="RefSeq" id="WP_190384606.1">
    <property type="nucleotide sequence ID" value="NZ_JACJQT010000124.1"/>
</dbReference>
<dbReference type="Gene3D" id="6.10.10.120">
    <property type="entry name" value="Antitoxin ParD1-like"/>
    <property type="match status" value="1"/>
</dbReference>
<dbReference type="SUPFAM" id="SSF47598">
    <property type="entry name" value="Ribbon-helix-helix"/>
    <property type="match status" value="1"/>
</dbReference>
<dbReference type="PANTHER" id="PTHR36582:SF2">
    <property type="entry name" value="ANTITOXIN PARD"/>
    <property type="match status" value="1"/>
</dbReference>
<accession>A0ABR8C317</accession>
<dbReference type="Pfam" id="PF03693">
    <property type="entry name" value="ParD_antitoxin"/>
    <property type="match status" value="1"/>
</dbReference>
<organism evidence="3 4">
    <name type="scientific">Aphanizomenon flos-aquae FACHB-1040</name>
    <dbReference type="NCBI Taxonomy" id="2692887"/>
    <lineage>
        <taxon>Bacteria</taxon>
        <taxon>Bacillati</taxon>
        <taxon>Cyanobacteriota</taxon>
        <taxon>Cyanophyceae</taxon>
        <taxon>Nostocales</taxon>
        <taxon>Aphanizomenonaceae</taxon>
        <taxon>Aphanizomenon</taxon>
    </lineage>
</organism>
<dbReference type="EMBL" id="JACJQT010000124">
    <property type="protein sequence ID" value="MBD2281484.1"/>
    <property type="molecule type" value="Genomic_DNA"/>
</dbReference>
<comment type="caution">
    <text evidence="3">The sequence shown here is derived from an EMBL/GenBank/DDBJ whole genome shotgun (WGS) entry which is preliminary data.</text>
</comment>
<keyword evidence="4" id="KW-1185">Reference proteome</keyword>
<keyword evidence="2" id="KW-1277">Toxin-antitoxin system</keyword>
<dbReference type="InterPro" id="IPR010985">
    <property type="entry name" value="Ribbon_hlx_hlx"/>
</dbReference>
<dbReference type="PANTHER" id="PTHR36582">
    <property type="entry name" value="ANTITOXIN PARD"/>
    <property type="match status" value="1"/>
</dbReference>
<evidence type="ECO:0000313" key="4">
    <source>
        <dbReference type="Proteomes" id="UP000606721"/>
    </source>
</evidence>
<sequence>MTTVNISLPDSMRDFINEQVEKGGYSTTSEYIRYLIRQDLEKARQSQIEKLLLEGLDSGEAIEITDEWWEQKRSQLLERIRDTFLPTSQTANCLQQR</sequence>
<proteinExistence type="inferred from homology"/>
<reference evidence="3 4" key="1">
    <citation type="journal article" date="2020" name="ISME J.">
        <title>Comparative genomics reveals insights into cyanobacterial evolution and habitat adaptation.</title>
        <authorList>
            <person name="Chen M.Y."/>
            <person name="Teng W.K."/>
            <person name="Zhao L."/>
            <person name="Hu C.X."/>
            <person name="Zhou Y.K."/>
            <person name="Han B.P."/>
            <person name="Song L.R."/>
            <person name="Shu W.S."/>
        </authorList>
    </citation>
    <scope>NUCLEOTIDE SEQUENCE [LARGE SCALE GENOMIC DNA]</scope>
    <source>
        <strain evidence="3 4">FACHB-1040</strain>
    </source>
</reference>
<evidence type="ECO:0000256" key="1">
    <source>
        <dbReference type="ARBA" id="ARBA00008580"/>
    </source>
</evidence>